<dbReference type="InterPro" id="IPR013780">
    <property type="entry name" value="Glyco_hydro_b"/>
</dbReference>
<evidence type="ECO:0000256" key="5">
    <source>
        <dbReference type="ARBA" id="ARBA00022801"/>
    </source>
</evidence>
<dbReference type="Pfam" id="PF16757">
    <property type="entry name" value="Fucosidase_C"/>
    <property type="match status" value="1"/>
</dbReference>
<dbReference type="InterPro" id="IPR017853">
    <property type="entry name" value="GH"/>
</dbReference>
<reference evidence="10 13" key="2">
    <citation type="submission" date="2019-10" db="EMBL/GenBank/DDBJ databases">
        <title>Prolixibacter strains distinguished by the presence of nitrate reductase genes were adept at nitrate-dependent anaerobic corrosion of metallic iron and carbon steel.</title>
        <authorList>
            <person name="Iino T."/>
            <person name="Shono N."/>
            <person name="Ito K."/>
            <person name="Nakamura R."/>
            <person name="Sueoka K."/>
            <person name="Harayama S."/>
            <person name="Ohkuma M."/>
        </authorList>
    </citation>
    <scope>NUCLEOTIDE SEQUENCE [LARGE SCALE GENOMIC DNA]</scope>
    <source>
        <strain evidence="10 13">MIC1-1</strain>
    </source>
</reference>
<evidence type="ECO:0000256" key="2">
    <source>
        <dbReference type="ARBA" id="ARBA00007951"/>
    </source>
</evidence>
<evidence type="ECO:0000259" key="9">
    <source>
        <dbReference type="Pfam" id="PF16757"/>
    </source>
</evidence>
<comment type="function">
    <text evidence="1">Alpha-L-fucosidase is responsible for hydrolyzing the alpha-1,6-linked fucose joined to the reducing-end N-acetylglucosamine of the carbohydrate moieties of glycoproteins.</text>
</comment>
<evidence type="ECO:0000256" key="3">
    <source>
        <dbReference type="ARBA" id="ARBA00012662"/>
    </source>
</evidence>
<dbReference type="EC" id="3.2.1.51" evidence="3"/>
<dbReference type="InterPro" id="IPR000933">
    <property type="entry name" value="Glyco_hydro_29"/>
</dbReference>
<dbReference type="PRINTS" id="PR00741">
    <property type="entry name" value="GLHYDRLASE29"/>
</dbReference>
<name>A0A2P8C7G2_9BACT</name>
<accession>A0A2P8C7G2</accession>
<gene>
    <name evidence="11" type="ORF">CLV93_11248</name>
    <name evidence="10" type="ORF">JCM18694_25630</name>
</gene>
<dbReference type="Proteomes" id="UP000240621">
    <property type="component" value="Unassembled WGS sequence"/>
</dbReference>
<evidence type="ECO:0000313" key="13">
    <source>
        <dbReference type="Proteomes" id="UP000396862"/>
    </source>
</evidence>
<feature type="domain" description="Alpha-L-fucosidase C-terminal" evidence="9">
    <location>
        <begin position="419"/>
        <end position="502"/>
    </location>
</feature>
<keyword evidence="5" id="KW-0378">Hydrolase</keyword>
<dbReference type="GO" id="GO:0005764">
    <property type="term" value="C:lysosome"/>
    <property type="evidence" value="ECO:0007669"/>
    <property type="project" value="TreeGrafter"/>
</dbReference>
<dbReference type="InterPro" id="IPR016286">
    <property type="entry name" value="FUC_metazoa-typ"/>
</dbReference>
<evidence type="ECO:0000256" key="6">
    <source>
        <dbReference type="ARBA" id="ARBA00023295"/>
    </source>
</evidence>
<organism evidence="11 12">
    <name type="scientific">Prolixibacter denitrificans</name>
    <dbReference type="NCBI Taxonomy" id="1541063"/>
    <lineage>
        <taxon>Bacteria</taxon>
        <taxon>Pseudomonadati</taxon>
        <taxon>Bacteroidota</taxon>
        <taxon>Bacteroidia</taxon>
        <taxon>Marinilabiliales</taxon>
        <taxon>Prolixibacteraceae</taxon>
        <taxon>Prolixibacter</taxon>
    </lineage>
</organism>
<dbReference type="InterPro" id="IPR031919">
    <property type="entry name" value="Fucosidase_C"/>
</dbReference>
<keyword evidence="6" id="KW-0326">Glycosidase</keyword>
<dbReference type="Gene3D" id="3.20.20.80">
    <property type="entry name" value="Glycosidases"/>
    <property type="match status" value="1"/>
</dbReference>
<dbReference type="GO" id="GO:0006004">
    <property type="term" value="P:fucose metabolic process"/>
    <property type="evidence" value="ECO:0007669"/>
    <property type="project" value="InterPro"/>
</dbReference>
<dbReference type="PANTHER" id="PTHR10030:SF37">
    <property type="entry name" value="ALPHA-L-FUCOSIDASE-RELATED"/>
    <property type="match status" value="1"/>
</dbReference>
<dbReference type="EMBL" id="BLAU01000001">
    <property type="protein sequence ID" value="GET22317.1"/>
    <property type="molecule type" value="Genomic_DNA"/>
</dbReference>
<feature type="chain" id="PRO_5015180082" description="alpha-L-fucosidase" evidence="7">
    <location>
        <begin position="32"/>
        <end position="513"/>
    </location>
</feature>
<proteinExistence type="inferred from homology"/>
<feature type="domain" description="Glycoside hydrolase family 29 N-terminal" evidence="8">
    <location>
        <begin position="30"/>
        <end position="388"/>
    </location>
</feature>
<sequence>MTQFRKPKGIQTLKLISLILVLGTLSSTSRAANEKKQQKEEWHIPAHYQKAPEWLKDAKFGIYFHWGVLSVPAYANDWYARNMHIKGTNAYKHQVATYGPLNKFGYQDFVPMFKAQHFNADQWANLFFKAGAKFAGQVAEHHDGFSMWASKINPWNVKDMGPHEDVMAKLSKAIHGRGLKFVTTFHMARNLQIYANSPKAQSDTSYYPYNKNMFTSSTDPKLRMLYGNIPANQFDKNWLGKLEEVISNYHPDLIYFDGLLTKIPQSYRQDFINYYLKSAAKNHQQVVITHKDEDLPDQVSARDFERGRPNKLLPYTWMCDETVGIGSWSYVKGLAIKPAAEIIHELLDIVSKNGVMMLNISPRADGVIPDNQQKVLLDIGNWLHQYGEAVYDTRPWIVFGEGPTRLKKGGAFQSKVEYTSRDVRYTTRPNTIYATVLGWPGANKEMVLTAFAKSKMGGNLKIESISVPGKNDSINWKWKKDGLHIVMPAQIPNSIATVFKIKTSGKAILKHIM</sequence>
<dbReference type="EMBL" id="PYGC01000012">
    <property type="protein sequence ID" value="PSK80913.1"/>
    <property type="molecule type" value="Genomic_DNA"/>
</dbReference>
<keyword evidence="13" id="KW-1185">Reference proteome</keyword>
<dbReference type="SUPFAM" id="SSF51445">
    <property type="entry name" value="(Trans)glycosidases"/>
    <property type="match status" value="1"/>
</dbReference>
<dbReference type="PIRSF" id="PIRSF001092">
    <property type="entry name" value="Alpha-L-fucosidase"/>
    <property type="match status" value="1"/>
</dbReference>
<dbReference type="PANTHER" id="PTHR10030">
    <property type="entry name" value="ALPHA-L-FUCOSIDASE"/>
    <property type="match status" value="1"/>
</dbReference>
<feature type="signal peptide" evidence="7">
    <location>
        <begin position="1"/>
        <end position="31"/>
    </location>
</feature>
<dbReference type="Proteomes" id="UP000396862">
    <property type="component" value="Unassembled WGS sequence"/>
</dbReference>
<evidence type="ECO:0000256" key="7">
    <source>
        <dbReference type="SAM" id="SignalP"/>
    </source>
</evidence>
<dbReference type="Pfam" id="PF01120">
    <property type="entry name" value="Alpha_L_fucos"/>
    <property type="match status" value="1"/>
</dbReference>
<evidence type="ECO:0000313" key="12">
    <source>
        <dbReference type="Proteomes" id="UP000240621"/>
    </source>
</evidence>
<reference evidence="11 12" key="1">
    <citation type="submission" date="2018-03" db="EMBL/GenBank/DDBJ databases">
        <title>Genomic Encyclopedia of Archaeal and Bacterial Type Strains, Phase II (KMG-II): from individual species to whole genera.</title>
        <authorList>
            <person name="Goeker M."/>
        </authorList>
    </citation>
    <scope>NUCLEOTIDE SEQUENCE [LARGE SCALE GENOMIC DNA]</scope>
    <source>
        <strain evidence="11 12">DSM 27267</strain>
    </source>
</reference>
<dbReference type="Gene3D" id="2.60.40.1180">
    <property type="entry name" value="Golgi alpha-mannosidase II"/>
    <property type="match status" value="1"/>
</dbReference>
<keyword evidence="4 7" id="KW-0732">Signal</keyword>
<evidence type="ECO:0000259" key="8">
    <source>
        <dbReference type="Pfam" id="PF01120"/>
    </source>
</evidence>
<dbReference type="InterPro" id="IPR057739">
    <property type="entry name" value="Glyco_hydro_29_N"/>
</dbReference>
<evidence type="ECO:0000313" key="10">
    <source>
        <dbReference type="EMBL" id="GET22317.1"/>
    </source>
</evidence>
<comment type="caution">
    <text evidence="11">The sequence shown here is derived from an EMBL/GenBank/DDBJ whole genome shotgun (WGS) entry which is preliminary data.</text>
</comment>
<dbReference type="AlphaFoldDB" id="A0A2P8C7G2"/>
<dbReference type="RefSeq" id="WP_106543517.1">
    <property type="nucleotide sequence ID" value="NZ_BLAU01000001.1"/>
</dbReference>
<evidence type="ECO:0000256" key="4">
    <source>
        <dbReference type="ARBA" id="ARBA00022729"/>
    </source>
</evidence>
<dbReference type="SMART" id="SM00812">
    <property type="entry name" value="Alpha_L_fucos"/>
    <property type="match status" value="1"/>
</dbReference>
<evidence type="ECO:0000313" key="11">
    <source>
        <dbReference type="EMBL" id="PSK80913.1"/>
    </source>
</evidence>
<comment type="similarity">
    <text evidence="2">Belongs to the glycosyl hydrolase 29 family.</text>
</comment>
<evidence type="ECO:0000256" key="1">
    <source>
        <dbReference type="ARBA" id="ARBA00004071"/>
    </source>
</evidence>
<dbReference type="GO" id="GO:0004560">
    <property type="term" value="F:alpha-L-fucosidase activity"/>
    <property type="evidence" value="ECO:0007669"/>
    <property type="project" value="InterPro"/>
</dbReference>
<dbReference type="GO" id="GO:0016139">
    <property type="term" value="P:glycoside catabolic process"/>
    <property type="evidence" value="ECO:0007669"/>
    <property type="project" value="TreeGrafter"/>
</dbReference>
<protein>
    <recommendedName>
        <fullName evidence="3">alpha-L-fucosidase</fullName>
        <ecNumber evidence="3">3.2.1.51</ecNumber>
    </recommendedName>
</protein>
<dbReference type="OrthoDB" id="1389336at2"/>